<evidence type="ECO:0000313" key="2">
    <source>
        <dbReference type="EMBL" id="AFK34904.1"/>
    </source>
</evidence>
<organism evidence="2">
    <name type="scientific">Medicago truncatula</name>
    <name type="common">Barrel medic</name>
    <name type="synonym">Medicago tribuloides</name>
    <dbReference type="NCBI Taxonomy" id="3880"/>
    <lineage>
        <taxon>Eukaryota</taxon>
        <taxon>Viridiplantae</taxon>
        <taxon>Streptophyta</taxon>
        <taxon>Embryophyta</taxon>
        <taxon>Tracheophyta</taxon>
        <taxon>Spermatophyta</taxon>
        <taxon>Magnoliopsida</taxon>
        <taxon>eudicotyledons</taxon>
        <taxon>Gunneridae</taxon>
        <taxon>Pentapetalae</taxon>
        <taxon>rosids</taxon>
        <taxon>fabids</taxon>
        <taxon>Fabales</taxon>
        <taxon>Fabaceae</taxon>
        <taxon>Papilionoideae</taxon>
        <taxon>50 kb inversion clade</taxon>
        <taxon>NPAAA clade</taxon>
        <taxon>Hologalegina</taxon>
        <taxon>IRL clade</taxon>
        <taxon>Trifolieae</taxon>
        <taxon>Medicago</taxon>
    </lineage>
</organism>
<proteinExistence type="evidence at transcript level"/>
<protein>
    <recommendedName>
        <fullName evidence="3">Transmembrane protein</fullName>
    </recommendedName>
</protein>
<keyword evidence="1" id="KW-0732">Signal</keyword>
<accession>I3S3R2</accession>
<name>I3S3R2_MEDTR</name>
<reference evidence="2" key="1">
    <citation type="submission" date="2012-05" db="EMBL/GenBank/DDBJ databases">
        <authorList>
            <person name="Krishnakumar V."/>
            <person name="Cheung F."/>
            <person name="Xiao Y."/>
            <person name="Chan A."/>
            <person name="Moskal W.A."/>
            <person name="Town C.D."/>
        </authorList>
    </citation>
    <scope>NUCLEOTIDE SEQUENCE</scope>
</reference>
<evidence type="ECO:0008006" key="3">
    <source>
        <dbReference type="Google" id="ProtNLM"/>
    </source>
</evidence>
<feature type="chain" id="PRO_5012565135" description="Transmembrane protein" evidence="1">
    <location>
        <begin position="16"/>
        <end position="84"/>
    </location>
</feature>
<feature type="signal peptide" evidence="1">
    <location>
        <begin position="1"/>
        <end position="15"/>
    </location>
</feature>
<dbReference type="AlphaFoldDB" id="I3S3R2"/>
<sequence>MIHMFVNLLCLSVLAKQTPEDTHSPHPKDFGGEPSLSCTLSLSISRMTSLPLGLLHAPSTGAGVNLSWLPDNEAILNQLPDVLA</sequence>
<evidence type="ECO:0000256" key="1">
    <source>
        <dbReference type="SAM" id="SignalP"/>
    </source>
</evidence>
<dbReference type="EMBL" id="BT135109">
    <property type="protein sequence ID" value="AFK34904.1"/>
    <property type="molecule type" value="mRNA"/>
</dbReference>